<accession>A0A2T2NUT9</accession>
<evidence type="ECO:0000256" key="1">
    <source>
        <dbReference type="ARBA" id="ARBA00006640"/>
    </source>
</evidence>
<comment type="similarity">
    <text evidence="1">Belongs to the bacterial ribosomal protein bS21 family.</text>
</comment>
<name>A0A2T2NUT9_CORCC</name>
<dbReference type="PANTHER" id="PTHR41237">
    <property type="entry name" value="37S RIBOSOMAL PROTEIN MRP21, MITOCHONDRIAL"/>
    <property type="match status" value="1"/>
</dbReference>
<dbReference type="EMBL" id="KZ678133">
    <property type="protein sequence ID" value="PSN69160.1"/>
    <property type="molecule type" value="Genomic_DNA"/>
</dbReference>
<dbReference type="GO" id="GO:0003735">
    <property type="term" value="F:structural constituent of ribosome"/>
    <property type="evidence" value="ECO:0007669"/>
    <property type="project" value="InterPro"/>
</dbReference>
<evidence type="ECO:0000256" key="2">
    <source>
        <dbReference type="ARBA" id="ARBA00022980"/>
    </source>
</evidence>
<dbReference type="OrthoDB" id="2501249at2759"/>
<evidence type="ECO:0000256" key="3">
    <source>
        <dbReference type="ARBA" id="ARBA00023274"/>
    </source>
</evidence>
<keyword evidence="2" id="KW-0689">Ribosomal protein</keyword>
<evidence type="ECO:0008006" key="7">
    <source>
        <dbReference type="Google" id="ProtNLM"/>
    </source>
</evidence>
<dbReference type="PANTHER" id="PTHR41237:SF1">
    <property type="entry name" value="SMALL RIBOSOMAL SUBUNIT PROTEIN BS21M"/>
    <property type="match status" value="1"/>
</dbReference>
<gene>
    <name evidence="5" type="ORF">BS50DRAFT_572322</name>
</gene>
<feature type="region of interest" description="Disordered" evidence="4">
    <location>
        <begin position="1"/>
        <end position="107"/>
    </location>
</feature>
<sequence>MSSRSLGELLLRPSPLSRISTSRPTTTVSRIACRTITNSTPPQSAHPQPQVQPQSSDSQQPSDNSQTQASDRINQLFANSGSPPRFTIRRSGSSEGANNARKHFGENFMVRRKNAPARLDFNAMMDAPSDGSLPRFGTQPKAVEIPESEKTYPRLNASYGRSIQLDDNKGRDIVRGLGMLGSLMARNKVKADVMRQRFHERPGLKRKRLNSERWRARFKIGFNQVTARVTELTRKGW</sequence>
<protein>
    <recommendedName>
        <fullName evidence="7">Ribosomal protein S21</fullName>
    </recommendedName>
</protein>
<dbReference type="STRING" id="1448308.A0A2T2NUT9"/>
<keyword evidence="3" id="KW-0687">Ribonucleoprotein</keyword>
<evidence type="ECO:0000256" key="4">
    <source>
        <dbReference type="SAM" id="MobiDB-lite"/>
    </source>
</evidence>
<dbReference type="InterPro" id="IPR001911">
    <property type="entry name" value="Ribosomal_bS21"/>
</dbReference>
<organism evidence="5 6">
    <name type="scientific">Corynespora cassiicola Philippines</name>
    <dbReference type="NCBI Taxonomy" id="1448308"/>
    <lineage>
        <taxon>Eukaryota</taxon>
        <taxon>Fungi</taxon>
        <taxon>Dikarya</taxon>
        <taxon>Ascomycota</taxon>
        <taxon>Pezizomycotina</taxon>
        <taxon>Dothideomycetes</taxon>
        <taxon>Pleosporomycetidae</taxon>
        <taxon>Pleosporales</taxon>
        <taxon>Corynesporascaceae</taxon>
        <taxon>Corynespora</taxon>
    </lineage>
</organism>
<reference evidence="5 6" key="1">
    <citation type="journal article" date="2018" name="Front. Microbiol.">
        <title>Genome-Wide Analysis of Corynespora cassiicola Leaf Fall Disease Putative Effectors.</title>
        <authorList>
            <person name="Lopez D."/>
            <person name="Ribeiro S."/>
            <person name="Label P."/>
            <person name="Fumanal B."/>
            <person name="Venisse J.S."/>
            <person name="Kohler A."/>
            <person name="de Oliveira R.R."/>
            <person name="Labutti K."/>
            <person name="Lipzen A."/>
            <person name="Lail K."/>
            <person name="Bauer D."/>
            <person name="Ohm R.A."/>
            <person name="Barry K.W."/>
            <person name="Spatafora J."/>
            <person name="Grigoriev I.V."/>
            <person name="Martin F.M."/>
            <person name="Pujade-Renaud V."/>
        </authorList>
    </citation>
    <scope>NUCLEOTIDE SEQUENCE [LARGE SCALE GENOMIC DNA]</scope>
    <source>
        <strain evidence="5 6">Philippines</strain>
    </source>
</reference>
<keyword evidence="6" id="KW-1185">Reference proteome</keyword>
<dbReference type="Proteomes" id="UP000240883">
    <property type="component" value="Unassembled WGS sequence"/>
</dbReference>
<feature type="compositionally biased region" description="Low complexity" evidence="4">
    <location>
        <begin position="41"/>
        <end position="68"/>
    </location>
</feature>
<evidence type="ECO:0000313" key="6">
    <source>
        <dbReference type="Proteomes" id="UP000240883"/>
    </source>
</evidence>
<dbReference type="GO" id="GO:0070124">
    <property type="term" value="P:mitochondrial translational initiation"/>
    <property type="evidence" value="ECO:0007669"/>
    <property type="project" value="TreeGrafter"/>
</dbReference>
<dbReference type="AlphaFoldDB" id="A0A2T2NUT9"/>
<dbReference type="GO" id="GO:0005763">
    <property type="term" value="C:mitochondrial small ribosomal subunit"/>
    <property type="evidence" value="ECO:0007669"/>
    <property type="project" value="TreeGrafter"/>
</dbReference>
<feature type="compositionally biased region" description="Low complexity" evidence="4">
    <location>
        <begin position="1"/>
        <end position="30"/>
    </location>
</feature>
<dbReference type="Pfam" id="PF01165">
    <property type="entry name" value="Ribosomal_S21"/>
    <property type="match status" value="1"/>
</dbReference>
<feature type="compositionally biased region" description="Polar residues" evidence="4">
    <location>
        <begin position="69"/>
        <end position="82"/>
    </location>
</feature>
<evidence type="ECO:0000313" key="5">
    <source>
        <dbReference type="EMBL" id="PSN69160.1"/>
    </source>
</evidence>
<proteinExistence type="inferred from homology"/>
<dbReference type="InterPro" id="IPR052837">
    <property type="entry name" value="Mitoribosomal_bS21"/>
</dbReference>